<keyword evidence="8" id="KW-0378">Hydrolase</keyword>
<evidence type="ECO:0000259" key="15">
    <source>
        <dbReference type="Pfam" id="PF06832"/>
    </source>
</evidence>
<comment type="catalytic activity">
    <reaction evidence="11">
        <text>[GlcNAc-(1-&gt;4)-Mur2Ac(oyl-L-Ala-gamma-D-Glu-L-Lys-D-Ala-D-Ala)](n)-di-trans,octa-cis-undecaprenyl diphosphate + beta-D-GlcNAc-(1-&gt;4)-Mur2Ac(oyl-L-Ala-gamma-D-Glu-L-Lys-D-Ala-D-Ala)-di-trans,octa-cis-undecaprenyl diphosphate = [GlcNAc-(1-&gt;4)-Mur2Ac(oyl-L-Ala-gamma-D-Glu-L-Lys-D-Ala-D-Ala)](n+1)-di-trans,octa-cis-undecaprenyl diphosphate + di-trans,octa-cis-undecaprenyl diphosphate + H(+)</text>
        <dbReference type="Rhea" id="RHEA:23708"/>
        <dbReference type="Rhea" id="RHEA-COMP:9602"/>
        <dbReference type="Rhea" id="RHEA-COMP:9603"/>
        <dbReference type="ChEBI" id="CHEBI:15378"/>
        <dbReference type="ChEBI" id="CHEBI:58405"/>
        <dbReference type="ChEBI" id="CHEBI:60033"/>
        <dbReference type="ChEBI" id="CHEBI:78435"/>
        <dbReference type="EC" id="2.4.99.28"/>
    </reaction>
</comment>
<dbReference type="RefSeq" id="WP_146858768.1">
    <property type="nucleotide sequence ID" value="NZ_BARK01000001.1"/>
</dbReference>
<dbReference type="InterPro" id="IPR001264">
    <property type="entry name" value="Glyco_trans_51"/>
</dbReference>
<evidence type="ECO:0000256" key="4">
    <source>
        <dbReference type="ARBA" id="ARBA00022645"/>
    </source>
</evidence>
<comment type="similarity">
    <text evidence="3">In the N-terminal section; belongs to the glycosyltransferase 51 family.</text>
</comment>
<evidence type="ECO:0000259" key="14">
    <source>
        <dbReference type="Pfam" id="PF00912"/>
    </source>
</evidence>
<dbReference type="AlphaFoldDB" id="A0A511B459"/>
<dbReference type="InterPro" id="IPR023346">
    <property type="entry name" value="Lysozyme-like_dom_sf"/>
</dbReference>
<evidence type="ECO:0000256" key="5">
    <source>
        <dbReference type="ARBA" id="ARBA00022670"/>
    </source>
</evidence>
<protein>
    <recommendedName>
        <fullName evidence="10">peptidoglycan glycosyltransferase</fullName>
        <ecNumber evidence="10">2.4.99.28</ecNumber>
    </recommendedName>
</protein>
<evidence type="ECO:0000259" key="13">
    <source>
        <dbReference type="Pfam" id="PF00905"/>
    </source>
</evidence>
<dbReference type="InterPro" id="IPR011815">
    <property type="entry name" value="PBP_1c"/>
</dbReference>
<feature type="domain" description="Penicillin-binding protein transpeptidase" evidence="13">
    <location>
        <begin position="318"/>
        <end position="529"/>
    </location>
</feature>
<keyword evidence="5" id="KW-0645">Protease</keyword>
<dbReference type="EC" id="2.4.99.28" evidence="10"/>
<evidence type="ECO:0000256" key="10">
    <source>
        <dbReference type="ARBA" id="ARBA00044770"/>
    </source>
</evidence>
<keyword evidence="17" id="KW-1185">Reference proteome</keyword>
<dbReference type="InterPro" id="IPR001460">
    <property type="entry name" value="PCN-bd_Tpept"/>
</dbReference>
<dbReference type="Gene3D" id="1.10.3810.10">
    <property type="entry name" value="Biosynthetic peptidoglycan transglycosylase-like"/>
    <property type="match status" value="1"/>
</dbReference>
<dbReference type="Pfam" id="PF06832">
    <property type="entry name" value="BiPBP_C"/>
    <property type="match status" value="1"/>
</dbReference>
<dbReference type="InterPro" id="IPR012338">
    <property type="entry name" value="Beta-lactam/transpept-like"/>
</dbReference>
<dbReference type="InterPro" id="IPR036950">
    <property type="entry name" value="PBP_transglycosylase"/>
</dbReference>
<reference evidence="16 17" key="1">
    <citation type="submission" date="2019-07" db="EMBL/GenBank/DDBJ databases">
        <title>Whole genome shotgun sequence of Gluconobacter kanchanaburiensis NBRC 103587.</title>
        <authorList>
            <person name="Hosoyama A."/>
            <person name="Uohara A."/>
            <person name="Ohji S."/>
            <person name="Ichikawa N."/>
        </authorList>
    </citation>
    <scope>NUCLEOTIDE SEQUENCE [LARGE SCALE GENOMIC DNA]</scope>
    <source>
        <strain evidence="16 17">NBRC 103587</strain>
    </source>
</reference>
<dbReference type="GO" id="GO:0006508">
    <property type="term" value="P:proteolysis"/>
    <property type="evidence" value="ECO:0007669"/>
    <property type="project" value="UniProtKB-KW"/>
</dbReference>
<evidence type="ECO:0000256" key="11">
    <source>
        <dbReference type="ARBA" id="ARBA00049902"/>
    </source>
</evidence>
<dbReference type="GO" id="GO:0008955">
    <property type="term" value="F:peptidoglycan glycosyltransferase activity"/>
    <property type="evidence" value="ECO:0007669"/>
    <property type="project" value="UniProtKB-EC"/>
</dbReference>
<dbReference type="GO" id="GO:0008658">
    <property type="term" value="F:penicillin binding"/>
    <property type="evidence" value="ECO:0007669"/>
    <property type="project" value="InterPro"/>
</dbReference>
<evidence type="ECO:0000256" key="6">
    <source>
        <dbReference type="ARBA" id="ARBA00022676"/>
    </source>
</evidence>
<sequence>MTADEHPAEKAESRPARASLRAARLACLLAAIVIGALFVIDRLSPPDLHRAQQAALLVQARDHTLLDGHTASDGLWRLPVQASHVDPAYLQLLMTTEDRRFDDYPGVDPEALARASWQLARRGHIVSGGSTLAMQTARLLAPHPHTWSGKLRDILRALQLEWHFGRSGVLDLYLTLAPEGGNIEGIRTASLLYFGHEPDHLTSAEAAILVTLPRRPAAFRPDMHPDALKAAALRTLRRASLAVPADTWPSNAWSAPTSHGVPHEAPELTGHFLSAGRGGVVLTTLDASLQRSVRHVLASQAAPLRGTFAALVADHERRIIAWVGGAEHMAPGNAIDAVLTARSPGSALKPFVYGMAFEKGWMTPRTRLNDSRLAIGGYAPLDFDHTFRGETTVSEALQLSLNVPAIQALNLVGPTRFMERLSNSGARLHLPKNPDGTQNAPSLAIVLGGVGISLHDLTMLYAALDHDGRVAPLRIELTEPGTENAASGTQLLSVRANADIRTILRGTAPPAGVASWDRVAFKTGTSYGNRDGWAMASTPQATIGIWAGRPDGTASPGLTGRDTAAPLLADVLSLLHPDTAPETTPMSAHHAGAILSPALQTLSRGKMPQIIFPHDHADIESRSPDGGMLPIGLEASGGQPPYRWFVNGMPLTLPPGAQPFWTPDGTGFVHIALADAGNGHAAVDIRVR</sequence>
<dbReference type="GO" id="GO:0009252">
    <property type="term" value="P:peptidoglycan biosynthetic process"/>
    <property type="evidence" value="ECO:0007669"/>
    <property type="project" value="UniProtKB-UniPathway"/>
</dbReference>
<comment type="similarity">
    <text evidence="2">In the C-terminal section; belongs to the transpeptidase family.</text>
</comment>
<gene>
    <name evidence="16" type="primary">pbpC</name>
    <name evidence="16" type="ORF">GKA01_04230</name>
</gene>
<dbReference type="GO" id="GO:0004180">
    <property type="term" value="F:carboxypeptidase activity"/>
    <property type="evidence" value="ECO:0007669"/>
    <property type="project" value="UniProtKB-KW"/>
</dbReference>
<keyword evidence="7" id="KW-0808">Transferase</keyword>
<evidence type="ECO:0000256" key="7">
    <source>
        <dbReference type="ARBA" id="ARBA00022679"/>
    </source>
</evidence>
<evidence type="ECO:0000256" key="3">
    <source>
        <dbReference type="ARBA" id="ARBA00007739"/>
    </source>
</evidence>
<dbReference type="NCBIfam" id="TIGR02073">
    <property type="entry name" value="PBP_1c"/>
    <property type="match status" value="1"/>
</dbReference>
<keyword evidence="12" id="KW-1133">Transmembrane helix</keyword>
<keyword evidence="4" id="KW-0121">Carboxypeptidase</keyword>
<dbReference type="PANTHER" id="PTHR32282">
    <property type="entry name" value="BINDING PROTEIN TRANSPEPTIDASE, PUTATIVE-RELATED"/>
    <property type="match status" value="1"/>
</dbReference>
<feature type="transmembrane region" description="Helical" evidence="12">
    <location>
        <begin position="22"/>
        <end position="40"/>
    </location>
</feature>
<dbReference type="GO" id="GO:0030288">
    <property type="term" value="C:outer membrane-bounded periplasmic space"/>
    <property type="evidence" value="ECO:0007669"/>
    <property type="project" value="TreeGrafter"/>
</dbReference>
<evidence type="ECO:0000256" key="8">
    <source>
        <dbReference type="ARBA" id="ARBA00022801"/>
    </source>
</evidence>
<dbReference type="SUPFAM" id="SSF56601">
    <property type="entry name" value="beta-lactamase/transpeptidase-like"/>
    <property type="match status" value="1"/>
</dbReference>
<accession>A0A511B459</accession>
<keyword evidence="6" id="KW-0328">Glycosyltransferase</keyword>
<evidence type="ECO:0000256" key="1">
    <source>
        <dbReference type="ARBA" id="ARBA00004752"/>
    </source>
</evidence>
<dbReference type="SUPFAM" id="SSF53955">
    <property type="entry name" value="Lysozyme-like"/>
    <property type="match status" value="1"/>
</dbReference>
<dbReference type="Pfam" id="PF00905">
    <property type="entry name" value="Transpeptidase"/>
    <property type="match status" value="1"/>
</dbReference>
<dbReference type="Pfam" id="PF00912">
    <property type="entry name" value="Transgly"/>
    <property type="match status" value="1"/>
</dbReference>
<dbReference type="Gene3D" id="3.40.710.10">
    <property type="entry name" value="DD-peptidase/beta-lactamase superfamily"/>
    <property type="match status" value="1"/>
</dbReference>
<evidence type="ECO:0000256" key="12">
    <source>
        <dbReference type="SAM" id="Phobius"/>
    </source>
</evidence>
<keyword evidence="12" id="KW-0812">Transmembrane</keyword>
<dbReference type="EMBL" id="BJVA01000002">
    <property type="protein sequence ID" value="GEK95226.1"/>
    <property type="molecule type" value="Genomic_DNA"/>
</dbReference>
<keyword evidence="9" id="KW-0511">Multifunctional enzyme</keyword>
<evidence type="ECO:0000256" key="2">
    <source>
        <dbReference type="ARBA" id="ARBA00007090"/>
    </source>
</evidence>
<feature type="domain" description="Penicillin-binding C-terminal" evidence="15">
    <location>
        <begin position="603"/>
        <end position="676"/>
    </location>
</feature>
<dbReference type="OrthoDB" id="9766909at2"/>
<evidence type="ECO:0000313" key="17">
    <source>
        <dbReference type="Proteomes" id="UP000321079"/>
    </source>
</evidence>
<feature type="domain" description="Glycosyl transferase family 51" evidence="14">
    <location>
        <begin position="75"/>
        <end position="237"/>
    </location>
</feature>
<dbReference type="InterPro" id="IPR009647">
    <property type="entry name" value="PBP_C"/>
</dbReference>
<proteinExistence type="inferred from homology"/>
<dbReference type="Proteomes" id="UP000321079">
    <property type="component" value="Unassembled WGS sequence"/>
</dbReference>
<dbReference type="InterPro" id="IPR050396">
    <property type="entry name" value="Glycosyltr_51/Transpeptidase"/>
</dbReference>
<evidence type="ECO:0000256" key="9">
    <source>
        <dbReference type="ARBA" id="ARBA00023268"/>
    </source>
</evidence>
<dbReference type="PANTHER" id="PTHR32282:SF15">
    <property type="entry name" value="PENICILLIN-BINDING PROTEIN 1C"/>
    <property type="match status" value="1"/>
</dbReference>
<keyword evidence="12" id="KW-0472">Membrane</keyword>
<comment type="caution">
    <text evidence="16">The sequence shown here is derived from an EMBL/GenBank/DDBJ whole genome shotgun (WGS) entry which is preliminary data.</text>
</comment>
<comment type="pathway">
    <text evidence="1">Cell wall biogenesis; peptidoglycan biosynthesis.</text>
</comment>
<dbReference type="UniPathway" id="UPA00219"/>
<evidence type="ECO:0000313" key="16">
    <source>
        <dbReference type="EMBL" id="GEK95226.1"/>
    </source>
</evidence>
<name>A0A511B459_9PROT</name>
<organism evidence="16 17">
    <name type="scientific">Gluconobacter kanchanaburiensis NBRC 103587</name>
    <dbReference type="NCBI Taxonomy" id="1307948"/>
    <lineage>
        <taxon>Bacteria</taxon>
        <taxon>Pseudomonadati</taxon>
        <taxon>Pseudomonadota</taxon>
        <taxon>Alphaproteobacteria</taxon>
        <taxon>Acetobacterales</taxon>
        <taxon>Acetobacteraceae</taxon>
        <taxon>Gluconobacter</taxon>
    </lineage>
</organism>